<accession>A0AAT9I0M3</accession>
<geneLocation type="plasmid" evidence="1">
    <name>pKM77-8_1</name>
</geneLocation>
<organism evidence="1">
    <name type="scientific">Streptomyces haneummycinicus</name>
    <dbReference type="NCBI Taxonomy" id="3074435"/>
    <lineage>
        <taxon>Bacteria</taxon>
        <taxon>Bacillati</taxon>
        <taxon>Actinomycetota</taxon>
        <taxon>Actinomycetes</taxon>
        <taxon>Kitasatosporales</taxon>
        <taxon>Streptomycetaceae</taxon>
        <taxon>Streptomyces</taxon>
    </lineage>
</organism>
<dbReference type="AlphaFoldDB" id="A0AAT9I0M3"/>
<proteinExistence type="predicted"/>
<protein>
    <recommendedName>
        <fullName evidence="2">FAD-binding oxidoreductase</fullName>
    </recommendedName>
</protein>
<reference evidence="1" key="2">
    <citation type="submission" date="2024-07" db="EMBL/GenBank/DDBJ databases">
        <title>Streptomyces haneummycinica sp. nov., a new antibiotic-producing actinobacterium isolated from marine sediment.</title>
        <authorList>
            <person name="Uemura M."/>
            <person name="Hamada M."/>
            <person name="Hirano S."/>
            <person name="Kobayashi K."/>
            <person name="Ohshiro T."/>
            <person name="Kobayashi T."/>
            <person name="Terahara T."/>
        </authorList>
    </citation>
    <scope>NUCLEOTIDE SEQUENCE</scope>
    <source>
        <strain evidence="1">KM77-8</strain>
        <plasmid evidence="1">pKM77-8_1</plasmid>
    </source>
</reference>
<dbReference type="EMBL" id="AP035769">
    <property type="protein sequence ID" value="BFO23129.1"/>
    <property type="molecule type" value="Genomic_DNA"/>
</dbReference>
<name>A0AAT9I0M3_9ACTN</name>
<reference evidence="1" key="1">
    <citation type="submission" date="2024-06" db="EMBL/GenBank/DDBJ databases">
        <authorList>
            <consortium name="consrtm"/>
            <person name="Uemura M."/>
            <person name="Terahara T."/>
        </authorList>
    </citation>
    <scope>NUCLEOTIDE SEQUENCE</scope>
    <source>
        <strain evidence="1">KM77-8</strain>
        <plasmid evidence="1">pKM77-8_1</plasmid>
    </source>
</reference>
<gene>
    <name evidence="1" type="ORF">SHKM778_95170</name>
</gene>
<evidence type="ECO:0008006" key="2">
    <source>
        <dbReference type="Google" id="ProtNLM"/>
    </source>
</evidence>
<evidence type="ECO:0000313" key="1">
    <source>
        <dbReference type="EMBL" id="BFO23129.1"/>
    </source>
</evidence>
<sequence>MTQLARDMKREDVTLLEDHPRLVVSSDVSLEDLRSKIDAVTTHYGGLGIEVSVGTEEQKELWLETLPGDKVRVPDLSHIRTVSALAGSWFWGGASVGDDTGPVIGYLTGSTPAWSATT</sequence>
<keyword evidence="1" id="KW-0614">Plasmid</keyword>